<dbReference type="Gene3D" id="3.40.109.10">
    <property type="entry name" value="NADH Oxidase"/>
    <property type="match status" value="1"/>
</dbReference>
<comment type="caution">
    <text evidence="2">The sequence shown here is derived from an EMBL/GenBank/DDBJ whole genome shotgun (WGS) entry which is preliminary data.</text>
</comment>
<organism evidence="2 3">
    <name type="scientific">Gordonia polyisoprenivorans</name>
    <dbReference type="NCBI Taxonomy" id="84595"/>
    <lineage>
        <taxon>Bacteria</taxon>
        <taxon>Bacillati</taxon>
        <taxon>Actinomycetota</taxon>
        <taxon>Actinomycetes</taxon>
        <taxon>Mycobacteriales</taxon>
        <taxon>Gordoniaceae</taxon>
        <taxon>Gordonia</taxon>
    </lineage>
</organism>
<dbReference type="AlphaFoldDB" id="A0A846WJG6"/>
<dbReference type="GO" id="GO:0016491">
    <property type="term" value="F:oxidoreductase activity"/>
    <property type="evidence" value="ECO:0007669"/>
    <property type="project" value="InterPro"/>
</dbReference>
<dbReference type="InterPro" id="IPR000415">
    <property type="entry name" value="Nitroreductase-like"/>
</dbReference>
<accession>A0A846WJG6</accession>
<gene>
    <name evidence="2" type="ORF">HGA05_09540</name>
</gene>
<evidence type="ECO:0000313" key="2">
    <source>
        <dbReference type="EMBL" id="NKY01814.1"/>
    </source>
</evidence>
<sequence>MSSRRLTPPSAEEIGLVIARAGLSRATATDSTGMAIGSRAAPSAGGRHPFELALLARDVRGIPPGLWVLDAHAAVLRRGTITDERATSALADIADATHAGNPPAAVFVVADPALTLSRYPLGDSLLWREAGALLMLLHLAATDIGLSSCIVGTTGRLLDNEPYQDGPIDLGCVCLGHLAPDPAPVV</sequence>
<dbReference type="Pfam" id="PF00881">
    <property type="entry name" value="Nitroreductase"/>
    <property type="match status" value="1"/>
</dbReference>
<dbReference type="InterPro" id="IPR029479">
    <property type="entry name" value="Nitroreductase"/>
</dbReference>
<evidence type="ECO:0000259" key="1">
    <source>
        <dbReference type="Pfam" id="PF00881"/>
    </source>
</evidence>
<dbReference type="Proteomes" id="UP000563898">
    <property type="component" value="Unassembled WGS sequence"/>
</dbReference>
<evidence type="ECO:0000313" key="3">
    <source>
        <dbReference type="Proteomes" id="UP000563898"/>
    </source>
</evidence>
<proteinExistence type="predicted"/>
<dbReference type="EMBL" id="JAAXPC010000004">
    <property type="protein sequence ID" value="NKY01814.1"/>
    <property type="molecule type" value="Genomic_DNA"/>
</dbReference>
<name>A0A846WJG6_9ACTN</name>
<feature type="domain" description="Nitroreductase" evidence="1">
    <location>
        <begin position="8"/>
        <end position="153"/>
    </location>
</feature>
<protein>
    <recommendedName>
        <fullName evidence="1">Nitroreductase domain-containing protein</fullName>
    </recommendedName>
</protein>
<dbReference type="SUPFAM" id="SSF55469">
    <property type="entry name" value="FMN-dependent nitroreductase-like"/>
    <property type="match status" value="1"/>
</dbReference>
<reference evidence="2 3" key="1">
    <citation type="submission" date="2020-04" db="EMBL/GenBank/DDBJ databases">
        <title>MicrobeNet Type strains.</title>
        <authorList>
            <person name="Nicholson A.C."/>
        </authorList>
    </citation>
    <scope>NUCLEOTIDE SEQUENCE [LARGE SCALE GENOMIC DNA]</scope>
    <source>
        <strain evidence="2 3">ATCC BAA-14</strain>
    </source>
</reference>